<evidence type="ECO:0000313" key="2">
    <source>
        <dbReference type="EMBL" id="KAF5397590.1"/>
    </source>
</evidence>
<dbReference type="EMBL" id="LUCH01006063">
    <property type="protein sequence ID" value="KAF5397590.1"/>
    <property type="molecule type" value="Genomic_DNA"/>
</dbReference>
<dbReference type="AlphaFoldDB" id="A0A8J4SL26"/>
<proteinExistence type="predicted"/>
<dbReference type="SUPFAM" id="SSF49265">
    <property type="entry name" value="Fibronectin type III"/>
    <property type="match status" value="1"/>
</dbReference>
<evidence type="ECO:0000313" key="3">
    <source>
        <dbReference type="Proteomes" id="UP000748531"/>
    </source>
</evidence>
<dbReference type="PROSITE" id="PS50853">
    <property type="entry name" value="FN3"/>
    <property type="match status" value="1"/>
</dbReference>
<organism evidence="2 3">
    <name type="scientific">Paragonimus heterotremus</name>
    <dbReference type="NCBI Taxonomy" id="100268"/>
    <lineage>
        <taxon>Eukaryota</taxon>
        <taxon>Metazoa</taxon>
        <taxon>Spiralia</taxon>
        <taxon>Lophotrochozoa</taxon>
        <taxon>Platyhelminthes</taxon>
        <taxon>Trematoda</taxon>
        <taxon>Digenea</taxon>
        <taxon>Plagiorchiida</taxon>
        <taxon>Troglotremata</taxon>
        <taxon>Troglotrematidae</taxon>
        <taxon>Paragonimus</taxon>
    </lineage>
</organism>
<keyword evidence="3" id="KW-1185">Reference proteome</keyword>
<dbReference type="InterPro" id="IPR036116">
    <property type="entry name" value="FN3_sf"/>
</dbReference>
<dbReference type="InterPro" id="IPR003961">
    <property type="entry name" value="FN3_dom"/>
</dbReference>
<comment type="caution">
    <text evidence="2">The sequence shown here is derived from an EMBL/GenBank/DDBJ whole genome shotgun (WGS) entry which is preliminary data.</text>
</comment>
<reference evidence="2" key="1">
    <citation type="submission" date="2019-05" db="EMBL/GenBank/DDBJ databases">
        <title>Annotation for the trematode Paragonimus heterotremus.</title>
        <authorList>
            <person name="Choi Y.-J."/>
        </authorList>
    </citation>
    <scope>NUCLEOTIDE SEQUENCE</scope>
    <source>
        <strain evidence="2">LC</strain>
    </source>
</reference>
<sequence>MFNINPLVNGIQITCNSNEYCVDGIKLESRNGLELVRERTAGNVLNVTGLASCQPFKIRVTSGSNSIAACATPLPPTPRTPSSIRIVNLRTPGYQMLEWKDDSSKHAMCAVNYVVIYQQINGESRKLKFQPHELPAVMGDLVEDTLYNYTIHTDLGWGLATSLASEPVSLRTPKCEFSVVFSPVTVYNYPHSEY</sequence>
<accession>A0A8J4SL26</accession>
<feature type="domain" description="Fibronectin type-III" evidence="1">
    <location>
        <begin position="80"/>
        <end position="175"/>
    </location>
</feature>
<dbReference type="Proteomes" id="UP000748531">
    <property type="component" value="Unassembled WGS sequence"/>
</dbReference>
<protein>
    <recommendedName>
        <fullName evidence="1">Fibronectin type-III domain-containing protein</fullName>
    </recommendedName>
</protein>
<gene>
    <name evidence="2" type="ORF">PHET_09280</name>
</gene>
<dbReference type="OrthoDB" id="6298778at2759"/>
<evidence type="ECO:0000259" key="1">
    <source>
        <dbReference type="PROSITE" id="PS50853"/>
    </source>
</evidence>
<name>A0A8J4SL26_9TREM</name>